<dbReference type="Proteomes" id="UP001215280">
    <property type="component" value="Unassembled WGS sequence"/>
</dbReference>
<feature type="compositionally biased region" description="Pro residues" evidence="3">
    <location>
        <begin position="1"/>
        <end position="12"/>
    </location>
</feature>
<name>A0AAD7J190_9AGAR</name>
<dbReference type="InterPro" id="IPR051414">
    <property type="entry name" value="Adenylate-forming_Reductase"/>
</dbReference>
<evidence type="ECO:0000259" key="5">
    <source>
        <dbReference type="Pfam" id="PF07993"/>
    </source>
</evidence>
<evidence type="ECO:0000256" key="3">
    <source>
        <dbReference type="SAM" id="MobiDB-lite"/>
    </source>
</evidence>
<dbReference type="Pfam" id="PF07993">
    <property type="entry name" value="NAD_binding_4"/>
    <property type="match status" value="1"/>
</dbReference>
<protein>
    <recommendedName>
        <fullName evidence="8">Acetyl-CoA synthetase-like protein</fullName>
    </recommendedName>
</protein>
<evidence type="ECO:0000256" key="2">
    <source>
        <dbReference type="ARBA" id="ARBA00022553"/>
    </source>
</evidence>
<evidence type="ECO:0000256" key="1">
    <source>
        <dbReference type="ARBA" id="ARBA00022450"/>
    </source>
</evidence>
<accession>A0AAD7J190</accession>
<dbReference type="InterPro" id="IPR000873">
    <property type="entry name" value="AMP-dep_synth/lig_dom"/>
</dbReference>
<reference evidence="6" key="1">
    <citation type="submission" date="2023-03" db="EMBL/GenBank/DDBJ databases">
        <title>Massive genome expansion in bonnet fungi (Mycena s.s.) driven by repeated elements and novel gene families across ecological guilds.</title>
        <authorList>
            <consortium name="Lawrence Berkeley National Laboratory"/>
            <person name="Harder C.B."/>
            <person name="Miyauchi S."/>
            <person name="Viragh M."/>
            <person name="Kuo A."/>
            <person name="Thoen E."/>
            <person name="Andreopoulos B."/>
            <person name="Lu D."/>
            <person name="Skrede I."/>
            <person name="Drula E."/>
            <person name="Henrissat B."/>
            <person name="Morin E."/>
            <person name="Kohler A."/>
            <person name="Barry K."/>
            <person name="LaButti K."/>
            <person name="Morin E."/>
            <person name="Salamov A."/>
            <person name="Lipzen A."/>
            <person name="Mereny Z."/>
            <person name="Hegedus B."/>
            <person name="Baldrian P."/>
            <person name="Stursova M."/>
            <person name="Weitz H."/>
            <person name="Taylor A."/>
            <person name="Grigoriev I.V."/>
            <person name="Nagy L.G."/>
            <person name="Martin F."/>
            <person name="Kauserud H."/>
        </authorList>
    </citation>
    <scope>NUCLEOTIDE SEQUENCE</scope>
    <source>
        <strain evidence="6">CBHHK188m</strain>
    </source>
</reference>
<organism evidence="6 7">
    <name type="scientific">Mycena maculata</name>
    <dbReference type="NCBI Taxonomy" id="230809"/>
    <lineage>
        <taxon>Eukaryota</taxon>
        <taxon>Fungi</taxon>
        <taxon>Dikarya</taxon>
        <taxon>Basidiomycota</taxon>
        <taxon>Agaricomycotina</taxon>
        <taxon>Agaricomycetes</taxon>
        <taxon>Agaricomycetidae</taxon>
        <taxon>Agaricales</taxon>
        <taxon>Marasmiineae</taxon>
        <taxon>Mycenaceae</taxon>
        <taxon>Mycena</taxon>
    </lineage>
</organism>
<dbReference type="Gene3D" id="3.40.50.720">
    <property type="entry name" value="NAD(P)-binding Rossmann-like Domain"/>
    <property type="match status" value="1"/>
</dbReference>
<dbReference type="EMBL" id="JARJLG010000070">
    <property type="protein sequence ID" value="KAJ7753642.1"/>
    <property type="molecule type" value="Genomic_DNA"/>
</dbReference>
<dbReference type="InterPro" id="IPR042099">
    <property type="entry name" value="ANL_N_sf"/>
</dbReference>
<keyword evidence="2" id="KW-0597">Phosphoprotein</keyword>
<dbReference type="SUPFAM" id="SSF56801">
    <property type="entry name" value="Acetyl-CoA synthetase-like"/>
    <property type="match status" value="1"/>
</dbReference>
<dbReference type="Pfam" id="PF00501">
    <property type="entry name" value="AMP-binding"/>
    <property type="match status" value="1"/>
</dbReference>
<feature type="domain" description="Thioester reductase (TE)" evidence="5">
    <location>
        <begin position="711"/>
        <end position="956"/>
    </location>
</feature>
<keyword evidence="7" id="KW-1185">Reference proteome</keyword>
<dbReference type="Pfam" id="PF23562">
    <property type="entry name" value="AMP-binding_C_3"/>
    <property type="match status" value="1"/>
</dbReference>
<dbReference type="SUPFAM" id="SSF51735">
    <property type="entry name" value="NAD(P)-binding Rossmann-fold domains"/>
    <property type="match status" value="1"/>
</dbReference>
<evidence type="ECO:0000313" key="7">
    <source>
        <dbReference type="Proteomes" id="UP001215280"/>
    </source>
</evidence>
<dbReference type="InterPro" id="IPR013120">
    <property type="entry name" value="FAR_NAD-bd"/>
</dbReference>
<evidence type="ECO:0000259" key="4">
    <source>
        <dbReference type="Pfam" id="PF00501"/>
    </source>
</evidence>
<gene>
    <name evidence="6" type="ORF">DFH07DRAFT_921322</name>
</gene>
<keyword evidence="1" id="KW-0596">Phosphopantetheine</keyword>
<dbReference type="PANTHER" id="PTHR43439">
    <property type="entry name" value="PHENYLACETATE-COENZYME A LIGASE"/>
    <property type="match status" value="1"/>
</dbReference>
<evidence type="ECO:0000313" key="6">
    <source>
        <dbReference type="EMBL" id="KAJ7753642.1"/>
    </source>
</evidence>
<sequence length="1082" mass="120319">MIQPRLLPPPPQTQAHHSSTFQPPPLDGTLNIPQMYDWHFQNTPVHRLFVYARADGSLRDIYWPEAVHAIYVGAKILRDRFNWTAGTSEMPIVAILASSDAIPYFTLFMSCLRANYVPFPISPRNSPSAIAHLLHKTGVRHLLIGPEPTMIQLATDALVILKEEYLPTVIPDVSYVPLFQDLFDQISDIDPTSLPFEYHGPDATAFMAHSSAGSTAFPKPIYWTHHRTIQGALIPWFGERDLTGQILSLHSMPMYHGMGLLQTFWSAACGSVLSAFEPASPPTMPSPENVLHGSKMTGTDIIFCVPSFTVEAWSRKPEYVQWLATRSGVLFGGGPLSKEVGDYMTSQGVSIFNLYGSGEGGIMSPILPAQAGFDWEYFRFPDLVTAEMIPHGDNTFELVMVSNEFCRPSVLNTRVAGIDAYATSDLMVPHPDKKGYWKIYGRADDQIMHSTGEKTNPGPLETMFNQDPHVLSSVMFGRGYFQAGVLVDPKPPFKFDPSDTIKLAEFRNMVWPTVMRMNEFAPQHSRLFKEMILVAKPQKPFTYTAKMTVRRQAVIANYEEEIIALYDTVDQTASLSIPALVQWDPDSIFDFVRDAVCNVMDAHLGDDEDIFQHGCDSLQATWIRNCLLRALREMAQLDTRQKTDNFVYEYPTISRLAQFIFGIASGKGDQDVSITSKSNVMLEMVAKYSQDFATHTGARQLPPSTEKVVIVTGTTGELGCYLLSVLLADDNVDRVYAINRSSPWEPALRDRQARGLLERGLDTSILDSPKLLLLAGDTARSGFDLPISLYQQGSHTTFMQECVTHIVHTAWPVDFNLALRSFDPNIKGLRELLDFSLGSPYAEPPTFLYASSIGLFQNVNETDSLRETTVGSEVAIGSGYSESKWVGEQILSTAAECTALKPVIIRIGQLSGGINGAWNTHEWLPTLVQSAKTVGCIPDDRRNVTWLPVQVAAAAIIDFLEIGPSTRIVHLVNPQPVPWSTLGKIIASELSVPLVPYAEWLSRVESASKTRKSSGPFRAPRLLEFFRSRNLSTGPERDAFGLPKLDMANALSASQGLQFPKCRLGENDVKLWMMYWRSVGLL</sequence>
<dbReference type="InterPro" id="IPR036291">
    <property type="entry name" value="NAD(P)-bd_dom_sf"/>
</dbReference>
<dbReference type="Gene3D" id="3.40.50.12780">
    <property type="entry name" value="N-terminal domain of ligase-like"/>
    <property type="match status" value="1"/>
</dbReference>
<dbReference type="PANTHER" id="PTHR43439:SF2">
    <property type="entry name" value="ENZYME, PUTATIVE (JCVI)-RELATED"/>
    <property type="match status" value="1"/>
</dbReference>
<feature type="region of interest" description="Disordered" evidence="3">
    <location>
        <begin position="1"/>
        <end position="23"/>
    </location>
</feature>
<proteinExistence type="predicted"/>
<feature type="domain" description="AMP-dependent synthetase/ligase" evidence="4">
    <location>
        <begin position="101"/>
        <end position="366"/>
    </location>
</feature>
<comment type="caution">
    <text evidence="6">The sequence shown here is derived from an EMBL/GenBank/DDBJ whole genome shotgun (WGS) entry which is preliminary data.</text>
</comment>
<evidence type="ECO:0008006" key="8">
    <source>
        <dbReference type="Google" id="ProtNLM"/>
    </source>
</evidence>
<dbReference type="AlphaFoldDB" id="A0AAD7J190"/>